<dbReference type="InterPro" id="IPR000524">
    <property type="entry name" value="Tscrpt_reg_HTH_GntR"/>
</dbReference>
<name>A0A1H8AGR6_9RHOB</name>
<dbReference type="Pfam" id="PF00392">
    <property type="entry name" value="GntR"/>
    <property type="match status" value="1"/>
</dbReference>
<dbReference type="Proteomes" id="UP000199372">
    <property type="component" value="Unassembled WGS sequence"/>
</dbReference>
<keyword evidence="1" id="KW-0805">Transcription regulation</keyword>
<dbReference type="Gene3D" id="1.10.10.10">
    <property type="entry name" value="Winged helix-like DNA-binding domain superfamily/Winged helix DNA-binding domain"/>
    <property type="match status" value="1"/>
</dbReference>
<keyword evidence="3" id="KW-0804">Transcription</keyword>
<evidence type="ECO:0000256" key="3">
    <source>
        <dbReference type="ARBA" id="ARBA00023163"/>
    </source>
</evidence>
<dbReference type="PANTHER" id="PTHR43537:SF20">
    <property type="entry name" value="HTH-TYPE TRANSCRIPTIONAL REPRESSOR GLAR"/>
    <property type="match status" value="1"/>
</dbReference>
<dbReference type="PANTHER" id="PTHR43537">
    <property type="entry name" value="TRANSCRIPTIONAL REGULATOR, GNTR FAMILY"/>
    <property type="match status" value="1"/>
</dbReference>
<evidence type="ECO:0000256" key="2">
    <source>
        <dbReference type="ARBA" id="ARBA00023125"/>
    </source>
</evidence>
<dbReference type="SMART" id="SM00345">
    <property type="entry name" value="HTH_GNTR"/>
    <property type="match status" value="1"/>
</dbReference>
<reference evidence="7" key="1">
    <citation type="submission" date="2016-10" db="EMBL/GenBank/DDBJ databases">
        <authorList>
            <person name="Varghese N."/>
            <person name="Submissions S."/>
        </authorList>
    </citation>
    <scope>NUCLEOTIDE SEQUENCE [LARGE SCALE GENOMIC DNA]</scope>
    <source>
        <strain evidence="7">DSM 26893</strain>
    </source>
</reference>
<gene>
    <name evidence="6" type="ORF">SAMN04488011_101155</name>
</gene>
<keyword evidence="7" id="KW-1185">Reference proteome</keyword>
<dbReference type="InterPro" id="IPR011711">
    <property type="entry name" value="GntR_C"/>
</dbReference>
<dbReference type="Gene3D" id="1.20.120.530">
    <property type="entry name" value="GntR ligand-binding domain-like"/>
    <property type="match status" value="1"/>
</dbReference>
<dbReference type="Pfam" id="PF07729">
    <property type="entry name" value="FCD"/>
    <property type="match status" value="1"/>
</dbReference>
<dbReference type="InterPro" id="IPR036390">
    <property type="entry name" value="WH_DNA-bd_sf"/>
</dbReference>
<dbReference type="InterPro" id="IPR036388">
    <property type="entry name" value="WH-like_DNA-bd_sf"/>
</dbReference>
<dbReference type="EMBL" id="FOCM01000001">
    <property type="protein sequence ID" value="SEM69801.1"/>
    <property type="molecule type" value="Genomic_DNA"/>
</dbReference>
<feature type="region of interest" description="Disordered" evidence="4">
    <location>
        <begin position="212"/>
        <end position="233"/>
    </location>
</feature>
<protein>
    <submittedName>
        <fullName evidence="6">Transcriptional regulator, GntR family</fullName>
    </submittedName>
</protein>
<dbReference type="CDD" id="cd07377">
    <property type="entry name" value="WHTH_GntR"/>
    <property type="match status" value="1"/>
</dbReference>
<dbReference type="PROSITE" id="PS50949">
    <property type="entry name" value="HTH_GNTR"/>
    <property type="match status" value="1"/>
</dbReference>
<evidence type="ECO:0000313" key="7">
    <source>
        <dbReference type="Proteomes" id="UP000199372"/>
    </source>
</evidence>
<evidence type="ECO:0000256" key="1">
    <source>
        <dbReference type="ARBA" id="ARBA00023015"/>
    </source>
</evidence>
<dbReference type="SUPFAM" id="SSF46785">
    <property type="entry name" value="Winged helix' DNA-binding domain"/>
    <property type="match status" value="1"/>
</dbReference>
<dbReference type="SUPFAM" id="SSF48008">
    <property type="entry name" value="GntR ligand-binding domain-like"/>
    <property type="match status" value="1"/>
</dbReference>
<dbReference type="GO" id="GO:0003677">
    <property type="term" value="F:DNA binding"/>
    <property type="evidence" value="ECO:0007669"/>
    <property type="project" value="UniProtKB-KW"/>
</dbReference>
<evidence type="ECO:0000256" key="4">
    <source>
        <dbReference type="SAM" id="MobiDB-lite"/>
    </source>
</evidence>
<dbReference type="AlphaFoldDB" id="A0A1H8AGR6"/>
<proteinExistence type="predicted"/>
<sequence length="233" mass="25672">MLLPPDSAPSGATLADTAWQRLRRDIVSGTRPPGERLRIERLREFYGIGPTPLREALQRLSAEGLVIAEGNRGFAVAPLDPAEFSDLTRARIAVERECLRLSIAHGDRAWEARVVSATYLMASADADTVPGADDWEQANADFHLAMVAACGSDWLLRVRAGLQTLAERYRRASVDRSRGRRDLGAEHKAISEAVLARDVEKALVLTERHYGKTEEELRAAAPPSDEHQDLGKE</sequence>
<evidence type="ECO:0000313" key="6">
    <source>
        <dbReference type="EMBL" id="SEM69801.1"/>
    </source>
</evidence>
<dbReference type="SMART" id="SM00895">
    <property type="entry name" value="FCD"/>
    <property type="match status" value="1"/>
</dbReference>
<accession>A0A1H8AGR6</accession>
<evidence type="ECO:0000259" key="5">
    <source>
        <dbReference type="PROSITE" id="PS50949"/>
    </source>
</evidence>
<keyword evidence="2" id="KW-0238">DNA-binding</keyword>
<feature type="domain" description="HTH gntR-type" evidence="5">
    <location>
        <begin position="12"/>
        <end position="79"/>
    </location>
</feature>
<dbReference type="GO" id="GO:0003700">
    <property type="term" value="F:DNA-binding transcription factor activity"/>
    <property type="evidence" value="ECO:0007669"/>
    <property type="project" value="InterPro"/>
</dbReference>
<organism evidence="6 7">
    <name type="scientific">Palleronia pelagia</name>
    <dbReference type="NCBI Taxonomy" id="387096"/>
    <lineage>
        <taxon>Bacteria</taxon>
        <taxon>Pseudomonadati</taxon>
        <taxon>Pseudomonadota</taxon>
        <taxon>Alphaproteobacteria</taxon>
        <taxon>Rhodobacterales</taxon>
        <taxon>Roseobacteraceae</taxon>
        <taxon>Palleronia</taxon>
    </lineage>
</organism>
<dbReference type="InterPro" id="IPR008920">
    <property type="entry name" value="TF_FadR/GntR_C"/>
</dbReference>